<keyword evidence="3 5" id="KW-0456">Lyase</keyword>
<dbReference type="SUPFAM" id="SSF51569">
    <property type="entry name" value="Aldolase"/>
    <property type="match status" value="1"/>
</dbReference>
<reference evidence="6 7" key="1">
    <citation type="journal article" date="2019" name="Int. J. Syst. Evol. Microbiol.">
        <title>The Global Catalogue of Microorganisms (GCM) 10K type strain sequencing project: providing services to taxonomists for standard genome sequencing and annotation.</title>
        <authorList>
            <consortium name="The Broad Institute Genomics Platform"/>
            <consortium name="The Broad Institute Genome Sequencing Center for Infectious Disease"/>
            <person name="Wu L."/>
            <person name="Ma J."/>
        </authorList>
    </citation>
    <scope>NUCLEOTIDE SEQUENCE [LARGE SCALE GENOMIC DNA]</scope>
    <source>
        <strain evidence="6 7">JCM 12762</strain>
    </source>
</reference>
<proteinExistence type="inferred from homology"/>
<accession>A0ABN1VIZ5</accession>
<evidence type="ECO:0000313" key="6">
    <source>
        <dbReference type="EMBL" id="GAA1213367.1"/>
    </source>
</evidence>
<dbReference type="PRINTS" id="PR00146">
    <property type="entry name" value="DHPICSNTHASE"/>
</dbReference>
<keyword evidence="4" id="KW-0119">Carbohydrate metabolism</keyword>
<dbReference type="Gene3D" id="3.20.20.70">
    <property type="entry name" value="Aldolase class I"/>
    <property type="match status" value="1"/>
</dbReference>
<comment type="similarity">
    <text evidence="5">Belongs to the DapA family.</text>
</comment>
<name>A0ABN1VIZ5_9MICO</name>
<organism evidence="6 7">
    <name type="scientific">Rhodoglobus aureus</name>
    <dbReference type="NCBI Taxonomy" id="191497"/>
    <lineage>
        <taxon>Bacteria</taxon>
        <taxon>Bacillati</taxon>
        <taxon>Actinomycetota</taxon>
        <taxon>Actinomycetes</taxon>
        <taxon>Micrococcales</taxon>
        <taxon>Microbacteriaceae</taxon>
        <taxon>Rhodoglobus</taxon>
    </lineage>
</organism>
<evidence type="ECO:0000256" key="1">
    <source>
        <dbReference type="ARBA" id="ARBA00004496"/>
    </source>
</evidence>
<evidence type="ECO:0000256" key="4">
    <source>
        <dbReference type="ARBA" id="ARBA00023277"/>
    </source>
</evidence>
<protein>
    <submittedName>
        <fullName evidence="6">Dihydrodipicolinate synthase family protein</fullName>
    </submittedName>
</protein>
<comment type="subcellular location">
    <subcellularLocation>
        <location evidence="1">Cytoplasm</location>
    </subcellularLocation>
</comment>
<sequence length="310" mass="32744">MTARLEIWAATPTPFTPSGELDLGPVAAQATHLQTDGVFGAFVGGTTGEFASLSVDERKALAERWRDIRPEGFGFGLQVGHTELARAQELAAHAEASGADMIAAVAPYYGETPSVDRVTSFLADVAAAAPNTPFCFYHIPSMTGSTHRPSAIVASAVGKIPTLNAVKFTDEDLMEFDFTRRAAPSVRVFFGRDELLPAALAFGADGVIGSLFNGLGSVAVRVHEAFTAGRTAEAFALHEPFRAIADVAGAHGGLGFIKQLMNELSPHAGDPRLPWGPLGAEDRRAARELAARLRPAIEEARALLLGEVRG</sequence>
<evidence type="ECO:0000256" key="2">
    <source>
        <dbReference type="ARBA" id="ARBA00022490"/>
    </source>
</evidence>
<dbReference type="PIRSF" id="PIRSF001365">
    <property type="entry name" value="DHDPS"/>
    <property type="match status" value="1"/>
</dbReference>
<keyword evidence="7" id="KW-1185">Reference proteome</keyword>
<dbReference type="SMART" id="SM01130">
    <property type="entry name" value="DHDPS"/>
    <property type="match status" value="1"/>
</dbReference>
<evidence type="ECO:0000313" key="7">
    <source>
        <dbReference type="Proteomes" id="UP001500943"/>
    </source>
</evidence>
<dbReference type="Pfam" id="PF00701">
    <property type="entry name" value="DHDPS"/>
    <property type="match status" value="1"/>
</dbReference>
<dbReference type="InterPro" id="IPR013785">
    <property type="entry name" value="Aldolase_TIM"/>
</dbReference>
<dbReference type="PANTHER" id="PTHR12128">
    <property type="entry name" value="DIHYDRODIPICOLINATE SYNTHASE"/>
    <property type="match status" value="1"/>
</dbReference>
<dbReference type="InterPro" id="IPR002220">
    <property type="entry name" value="DapA-like"/>
</dbReference>
<comment type="caution">
    <text evidence="6">The sequence shown here is derived from an EMBL/GenBank/DDBJ whole genome shotgun (WGS) entry which is preliminary data.</text>
</comment>
<evidence type="ECO:0000256" key="5">
    <source>
        <dbReference type="PIRNR" id="PIRNR001365"/>
    </source>
</evidence>
<evidence type="ECO:0000256" key="3">
    <source>
        <dbReference type="ARBA" id="ARBA00023239"/>
    </source>
</evidence>
<dbReference type="Proteomes" id="UP001500943">
    <property type="component" value="Unassembled WGS sequence"/>
</dbReference>
<dbReference type="PANTHER" id="PTHR12128:SF21">
    <property type="entry name" value="N-ACETYLNEURAMINATE LYASE"/>
    <property type="match status" value="1"/>
</dbReference>
<gene>
    <name evidence="6" type="ORF">GCM10009655_10760</name>
</gene>
<dbReference type="EMBL" id="BAAAKW010000019">
    <property type="protein sequence ID" value="GAA1213367.1"/>
    <property type="molecule type" value="Genomic_DNA"/>
</dbReference>
<keyword evidence="2" id="KW-0963">Cytoplasm</keyword>